<gene>
    <name evidence="1" type="ORF">I3X05_13465</name>
</gene>
<name>A0AAJ4I9V3_9VIBR</name>
<accession>A0AAJ4I9V3</accession>
<protein>
    <submittedName>
        <fullName evidence="1">Uncharacterized protein</fullName>
    </submittedName>
</protein>
<dbReference type="EMBL" id="CP065217">
    <property type="protein sequence ID" value="QPL52992.1"/>
    <property type="molecule type" value="Genomic_DNA"/>
</dbReference>
<evidence type="ECO:0000313" key="2">
    <source>
        <dbReference type="Proteomes" id="UP000594435"/>
    </source>
</evidence>
<dbReference type="AlphaFoldDB" id="A0AAJ4I9V3"/>
<proteinExistence type="predicted"/>
<organism evidence="1 2">
    <name type="scientific">Vibrio navarrensis</name>
    <dbReference type="NCBI Taxonomy" id="29495"/>
    <lineage>
        <taxon>Bacteria</taxon>
        <taxon>Pseudomonadati</taxon>
        <taxon>Pseudomonadota</taxon>
        <taxon>Gammaproteobacteria</taxon>
        <taxon>Vibrionales</taxon>
        <taxon>Vibrionaceae</taxon>
        <taxon>Vibrio</taxon>
    </lineage>
</organism>
<dbReference type="RefSeq" id="WP_193185805.1">
    <property type="nucleotide sequence ID" value="NZ_MPKT01000007.1"/>
</dbReference>
<dbReference type="Proteomes" id="UP000594435">
    <property type="component" value="Chromosome 1"/>
</dbReference>
<reference evidence="1 2" key="1">
    <citation type="submission" date="2020-11" db="EMBL/GenBank/DDBJ databases">
        <title>Complete and Circularized Genome Assembly of a human isolate of Vibrio navarrensis biotype pommerensis with MiSeq and MinION Sequence Data.</title>
        <authorList>
            <person name="Schwartz K."/>
            <person name="Borowiak M."/>
            <person name="Deneke C."/>
            <person name="Balau V."/>
            <person name="Metelmann C."/>
            <person name="Strauch E."/>
        </authorList>
    </citation>
    <scope>NUCLEOTIDE SEQUENCE [LARGE SCALE GENOMIC DNA]</scope>
    <source>
        <strain evidence="1 2">20-VB00237</strain>
    </source>
</reference>
<sequence>MTFLSNYMCAHAGYFRREKVLLFRQWLLDEIANFQYAYPLTGIDVISNID</sequence>
<evidence type="ECO:0000313" key="1">
    <source>
        <dbReference type="EMBL" id="QPL52992.1"/>
    </source>
</evidence>